<keyword evidence="3" id="KW-1185">Reference proteome</keyword>
<dbReference type="RefSeq" id="WP_019950924.1">
    <property type="nucleotide sequence ID" value="NZ_JBHLVX010000032.1"/>
</dbReference>
<gene>
    <name evidence="2" type="ORF">ACFFHW_08230</name>
</gene>
<dbReference type="EMBL" id="JBHLVX010000032">
    <property type="protein sequence ID" value="MFC0267970.1"/>
    <property type="molecule type" value="Genomic_DNA"/>
</dbReference>
<comment type="caution">
    <text evidence="2">The sequence shown here is derived from an EMBL/GenBank/DDBJ whole genome shotgun (WGS) entry which is preliminary data.</text>
</comment>
<dbReference type="Pfam" id="PF07023">
    <property type="entry name" value="DUF1315"/>
    <property type="match status" value="1"/>
</dbReference>
<protein>
    <submittedName>
        <fullName evidence="2">YeaC family protein</fullName>
    </submittedName>
</protein>
<reference evidence="2 3" key="1">
    <citation type="submission" date="2024-09" db="EMBL/GenBank/DDBJ databases">
        <authorList>
            <person name="Sun Q."/>
            <person name="Mori K."/>
        </authorList>
    </citation>
    <scope>NUCLEOTIDE SEQUENCE [LARGE SCALE GENOMIC DNA]</scope>
    <source>
        <strain evidence="2 3">CCM 7415</strain>
    </source>
</reference>
<evidence type="ECO:0000256" key="1">
    <source>
        <dbReference type="SAM" id="MobiDB-lite"/>
    </source>
</evidence>
<dbReference type="Proteomes" id="UP001589814">
    <property type="component" value="Unassembled WGS sequence"/>
</dbReference>
<proteinExistence type="predicted"/>
<accession>A0ABV6G313</accession>
<evidence type="ECO:0000313" key="2">
    <source>
        <dbReference type="EMBL" id="MFC0267970.1"/>
    </source>
</evidence>
<name>A0ABV6G313_9GAMM</name>
<evidence type="ECO:0000313" key="3">
    <source>
        <dbReference type="Proteomes" id="UP001589814"/>
    </source>
</evidence>
<sequence>MSDMTFERMINQMSPQMYEALKRGIELGKWPDGRTLTAEQRELCLEAVIRFEVEHDVPVEARIGHIDRHGCGSDRNGEATGDTIRWLN</sequence>
<feature type="region of interest" description="Disordered" evidence="1">
    <location>
        <begin position="69"/>
        <end position="88"/>
    </location>
</feature>
<dbReference type="InterPro" id="IPR009749">
    <property type="entry name" value="DUF1315"/>
</dbReference>
<organism evidence="2 3">
    <name type="scientific">Kushneria aurantia</name>
    <dbReference type="NCBI Taxonomy" id="504092"/>
    <lineage>
        <taxon>Bacteria</taxon>
        <taxon>Pseudomonadati</taxon>
        <taxon>Pseudomonadota</taxon>
        <taxon>Gammaproteobacteria</taxon>
        <taxon>Oceanospirillales</taxon>
        <taxon>Halomonadaceae</taxon>
        <taxon>Kushneria</taxon>
    </lineage>
</organism>